<name>A0ABS5I435_9GAMM</name>
<evidence type="ECO:0000313" key="3">
    <source>
        <dbReference type="Proteomes" id="UP000811844"/>
    </source>
</evidence>
<dbReference type="PANTHER" id="PTHR41247">
    <property type="entry name" value="HTH-TYPE TRANSCRIPTIONAL REPRESSOR YCNK"/>
    <property type="match status" value="1"/>
</dbReference>
<feature type="chain" id="PRO_5046544067" evidence="1">
    <location>
        <begin position="19"/>
        <end position="163"/>
    </location>
</feature>
<evidence type="ECO:0000256" key="1">
    <source>
        <dbReference type="SAM" id="SignalP"/>
    </source>
</evidence>
<dbReference type="Proteomes" id="UP000811844">
    <property type="component" value="Unassembled WGS sequence"/>
</dbReference>
<proteinExistence type="predicted"/>
<dbReference type="InterPro" id="IPR008719">
    <property type="entry name" value="N2O_reductase_NosL"/>
</dbReference>
<evidence type="ECO:0000313" key="2">
    <source>
        <dbReference type="EMBL" id="MBR9728788.1"/>
    </source>
</evidence>
<keyword evidence="3" id="KW-1185">Reference proteome</keyword>
<dbReference type="RefSeq" id="WP_153665082.1">
    <property type="nucleotide sequence ID" value="NZ_JAAIKR010000012.1"/>
</dbReference>
<organism evidence="2 3">
    <name type="scientific">Shewanella intestini</name>
    <dbReference type="NCBI Taxonomy" id="2017544"/>
    <lineage>
        <taxon>Bacteria</taxon>
        <taxon>Pseudomonadati</taxon>
        <taxon>Pseudomonadota</taxon>
        <taxon>Gammaproteobacteria</taxon>
        <taxon>Alteromonadales</taxon>
        <taxon>Shewanellaceae</taxon>
        <taxon>Shewanella</taxon>
    </lineage>
</organism>
<dbReference type="EMBL" id="JAAIKR010000012">
    <property type="protein sequence ID" value="MBR9728788.1"/>
    <property type="molecule type" value="Genomic_DNA"/>
</dbReference>
<dbReference type="PANTHER" id="PTHR41247:SF1">
    <property type="entry name" value="HTH-TYPE TRANSCRIPTIONAL REPRESSOR YCNK"/>
    <property type="match status" value="1"/>
</dbReference>
<sequence length="163" mass="17875">MKKLLGLLVLIPLLFACSQEINTATAASAQPIHDHDRCHMCGMIIKNHPGPKGQTHLKGTTQNQSFCSTRDMFIFALQSENKRQITDMFVHDMSKTGWDHPADSALIDAKTAWYVYGSNKKAAMGPAVASFGNEASAQAFAQEYGGKVLRFEQITTELLTGSK</sequence>
<gene>
    <name evidence="2" type="ORF">G3R48_12450</name>
</gene>
<keyword evidence="1" id="KW-0732">Signal</keyword>
<feature type="signal peptide" evidence="1">
    <location>
        <begin position="1"/>
        <end position="18"/>
    </location>
</feature>
<dbReference type="Gene3D" id="3.30.70.2060">
    <property type="match status" value="1"/>
</dbReference>
<dbReference type="SUPFAM" id="SSF160387">
    <property type="entry name" value="NosL/MerB-like"/>
    <property type="match status" value="1"/>
</dbReference>
<protein>
    <submittedName>
        <fullName evidence="2">Nitrous oxide reductase accessory protein NosL</fullName>
    </submittedName>
</protein>
<dbReference type="Pfam" id="PF05573">
    <property type="entry name" value="NosL"/>
    <property type="match status" value="1"/>
</dbReference>
<comment type="caution">
    <text evidence="2">The sequence shown here is derived from an EMBL/GenBank/DDBJ whole genome shotgun (WGS) entry which is preliminary data.</text>
</comment>
<reference evidence="2 3" key="1">
    <citation type="submission" date="2020-02" db="EMBL/GenBank/DDBJ databases">
        <title>Shewanella WXL01 sp. nov., a marine bacterium isolated from green algae in Luhuitou Fringing Reef (Northern South China Sea).</title>
        <authorList>
            <person name="Wang X."/>
        </authorList>
    </citation>
    <scope>NUCLEOTIDE SEQUENCE [LARGE SCALE GENOMIC DNA]</scope>
    <source>
        <strain evidence="2 3">MCCC 1A01895</strain>
    </source>
</reference>
<accession>A0ABS5I435</accession>
<dbReference type="Gene3D" id="3.30.70.2050">
    <property type="match status" value="1"/>
</dbReference>
<dbReference type="PROSITE" id="PS51257">
    <property type="entry name" value="PROKAR_LIPOPROTEIN"/>
    <property type="match status" value="1"/>
</dbReference>